<reference evidence="7 8" key="1">
    <citation type="submission" date="2018-08" db="EMBL/GenBank/DDBJ databases">
        <title>Meiothermus cateniformans JCM 15151 genome sequencing project.</title>
        <authorList>
            <person name="Da Costa M.S."/>
            <person name="Albuquerque L."/>
            <person name="Raposo P."/>
            <person name="Froufe H.J.C."/>
            <person name="Barroso C.S."/>
            <person name="Egas C."/>
        </authorList>
    </citation>
    <scope>NUCLEOTIDE SEQUENCE [LARGE SCALE GENOMIC DNA]</scope>
    <source>
        <strain evidence="7 8">JCM 15151</strain>
    </source>
</reference>
<feature type="transmembrane region" description="Helical" evidence="5">
    <location>
        <begin position="94"/>
        <end position="116"/>
    </location>
</feature>
<sequence>MEPTQSKTSSSEYEPSPVHGVSRTTFIVGVSSTLNDTANHMVHPIVPIFLTNVLGASPIVVGIIEGAAGVVSSLFTLLAGVWSDRTGRRAPFVVGGYLLSAVSRTLMFVAFSWWFVLVLRILDRFGRAVRSAARDALIADSVPKNLLGRNFGFYNSADNLGSLVGPLIASGLLVLFNEEIRLVFAFAIIPSLLTVFLLLRIKDKPASAPIPVKKISFAHYRELPRPFYFVLLVNILFALGNSSDAFIILRAQQLGVPVAMIPIAGALVSLVAFAVAYPAGILVDRIGPAKNVTMALVFYIITYLGFAYVHLIGTIAIWPLLLIYGGVGVIAGAFKTLIMSSVPKDRRATAIGIIVTFSGIAALVGNLLAGAMWSLYGSTATFLLGAAFTAVALVVLLLARSAKIF</sequence>
<dbReference type="PRINTS" id="PR01035">
    <property type="entry name" value="TCRTETA"/>
</dbReference>
<evidence type="ECO:0000313" key="7">
    <source>
        <dbReference type="EMBL" id="RIH79018.1"/>
    </source>
</evidence>
<dbReference type="InterPro" id="IPR020846">
    <property type="entry name" value="MFS_dom"/>
</dbReference>
<dbReference type="Proteomes" id="UP000266089">
    <property type="component" value="Unassembled WGS sequence"/>
</dbReference>
<dbReference type="AlphaFoldDB" id="A0A399E516"/>
<keyword evidence="2 5" id="KW-0812">Transmembrane</keyword>
<dbReference type="Gene3D" id="1.20.1250.20">
    <property type="entry name" value="MFS general substrate transporter like domains"/>
    <property type="match status" value="1"/>
</dbReference>
<dbReference type="SUPFAM" id="SSF103473">
    <property type="entry name" value="MFS general substrate transporter"/>
    <property type="match status" value="1"/>
</dbReference>
<feature type="transmembrane region" description="Helical" evidence="5">
    <location>
        <begin position="317"/>
        <end position="338"/>
    </location>
</feature>
<feature type="transmembrane region" description="Helical" evidence="5">
    <location>
        <begin position="59"/>
        <end position="82"/>
    </location>
</feature>
<dbReference type="Pfam" id="PF07690">
    <property type="entry name" value="MFS_1"/>
    <property type="match status" value="1"/>
</dbReference>
<comment type="subcellular location">
    <subcellularLocation>
        <location evidence="1">Membrane</location>
        <topology evidence="1">Multi-pass membrane protein</topology>
    </subcellularLocation>
</comment>
<gene>
    <name evidence="7" type="primary">yajR</name>
    <name evidence="7" type="ORF">Mcate_00531</name>
</gene>
<organism evidence="7 8">
    <name type="scientific">Meiothermus taiwanensis</name>
    <dbReference type="NCBI Taxonomy" id="172827"/>
    <lineage>
        <taxon>Bacteria</taxon>
        <taxon>Thermotogati</taxon>
        <taxon>Deinococcota</taxon>
        <taxon>Deinococci</taxon>
        <taxon>Thermales</taxon>
        <taxon>Thermaceae</taxon>
        <taxon>Meiothermus</taxon>
    </lineage>
</organism>
<accession>A0A399E516</accession>
<name>A0A399E516_9DEIN</name>
<feature type="domain" description="Major facilitator superfamily (MFS) profile" evidence="6">
    <location>
        <begin position="24"/>
        <end position="404"/>
    </location>
</feature>
<evidence type="ECO:0000313" key="8">
    <source>
        <dbReference type="Proteomes" id="UP000266089"/>
    </source>
</evidence>
<dbReference type="GO" id="GO:0022857">
    <property type="term" value="F:transmembrane transporter activity"/>
    <property type="evidence" value="ECO:0007669"/>
    <property type="project" value="InterPro"/>
</dbReference>
<protein>
    <submittedName>
        <fullName evidence="7">Inner membrane transport protein YajR</fullName>
    </submittedName>
</protein>
<keyword evidence="4 5" id="KW-0472">Membrane</keyword>
<proteinExistence type="predicted"/>
<evidence type="ECO:0000256" key="1">
    <source>
        <dbReference type="ARBA" id="ARBA00004141"/>
    </source>
</evidence>
<feature type="transmembrane region" description="Helical" evidence="5">
    <location>
        <begin position="379"/>
        <end position="399"/>
    </location>
</feature>
<evidence type="ECO:0000256" key="3">
    <source>
        <dbReference type="ARBA" id="ARBA00022989"/>
    </source>
</evidence>
<dbReference type="InterPro" id="IPR001958">
    <property type="entry name" value="Tet-R_TetA/multi-R_MdtG-like"/>
</dbReference>
<feature type="transmembrane region" description="Helical" evidence="5">
    <location>
        <begin position="292"/>
        <end position="311"/>
    </location>
</feature>
<feature type="transmembrane region" description="Helical" evidence="5">
    <location>
        <begin position="227"/>
        <end position="249"/>
    </location>
</feature>
<dbReference type="InterPro" id="IPR036259">
    <property type="entry name" value="MFS_trans_sf"/>
</dbReference>
<keyword evidence="3 5" id="KW-1133">Transmembrane helix</keyword>
<feature type="transmembrane region" description="Helical" evidence="5">
    <location>
        <begin position="255"/>
        <end position="280"/>
    </location>
</feature>
<dbReference type="EMBL" id="QWKX01000009">
    <property type="protein sequence ID" value="RIH79018.1"/>
    <property type="molecule type" value="Genomic_DNA"/>
</dbReference>
<dbReference type="PANTHER" id="PTHR23518">
    <property type="entry name" value="C-METHYLTRANSFERASE"/>
    <property type="match status" value="1"/>
</dbReference>
<evidence type="ECO:0000256" key="4">
    <source>
        <dbReference type="ARBA" id="ARBA00023136"/>
    </source>
</evidence>
<dbReference type="GO" id="GO:0016020">
    <property type="term" value="C:membrane"/>
    <property type="evidence" value="ECO:0007669"/>
    <property type="project" value="UniProtKB-SubCell"/>
</dbReference>
<evidence type="ECO:0000256" key="2">
    <source>
        <dbReference type="ARBA" id="ARBA00022692"/>
    </source>
</evidence>
<feature type="transmembrane region" description="Helical" evidence="5">
    <location>
        <begin position="180"/>
        <end position="199"/>
    </location>
</feature>
<dbReference type="PROSITE" id="PS50850">
    <property type="entry name" value="MFS"/>
    <property type="match status" value="1"/>
</dbReference>
<evidence type="ECO:0000256" key="5">
    <source>
        <dbReference type="SAM" id="Phobius"/>
    </source>
</evidence>
<feature type="transmembrane region" description="Helical" evidence="5">
    <location>
        <begin position="350"/>
        <end position="373"/>
    </location>
</feature>
<dbReference type="RefSeq" id="WP_043982987.1">
    <property type="nucleotide sequence ID" value="NZ_JBHSXZ010000028.1"/>
</dbReference>
<dbReference type="CDD" id="cd17370">
    <property type="entry name" value="MFS_MJ1317_like"/>
    <property type="match status" value="1"/>
</dbReference>
<dbReference type="InterPro" id="IPR011701">
    <property type="entry name" value="MFS"/>
</dbReference>
<evidence type="ECO:0000259" key="6">
    <source>
        <dbReference type="PROSITE" id="PS50850"/>
    </source>
</evidence>
<dbReference type="PANTHER" id="PTHR23518:SF2">
    <property type="entry name" value="MAJOR FACILITATOR SUPERFAMILY TRANSPORTER"/>
    <property type="match status" value="1"/>
</dbReference>
<comment type="caution">
    <text evidence="7">The sequence shown here is derived from an EMBL/GenBank/DDBJ whole genome shotgun (WGS) entry which is preliminary data.</text>
</comment>